<feature type="transmembrane region" description="Helical" evidence="1">
    <location>
        <begin position="176"/>
        <end position="196"/>
    </location>
</feature>
<evidence type="ECO:0000313" key="3">
    <source>
        <dbReference type="Proteomes" id="UP001179280"/>
    </source>
</evidence>
<protein>
    <submittedName>
        <fullName evidence="2">ABC-type multidrug transport system permease subunit</fullName>
    </submittedName>
</protein>
<keyword evidence="1" id="KW-0472">Membrane</keyword>
<keyword evidence="1" id="KW-1133">Transmembrane helix</keyword>
<dbReference type="EMBL" id="JAFBCV010000006">
    <property type="protein sequence ID" value="MBM7839126.1"/>
    <property type="molecule type" value="Genomic_DNA"/>
</dbReference>
<sequence length="260" mass="28971">MKDNILVKPALTEEKEKLSVINQYFLLLRLLITDYRSAAPFLLIIGLIIPMGFLWILSRYVGTGPETTWLLAGNIIMAVSFGSVSFSIQRTALMKIEGELDYYGSLSVKKSAFVFAIFTESMIFAFPALLGSMIMGNILLEIPWSTLLSVIPIALLSAGCLTILGSTLGSYAKTMVHFAIFSYLPFLAVFLSPVMVPLVELPLVLKITSYVLPTGQAVMALTDVLNREFDQRFFLLLTALIIWLAIGFYIAFKKLDWRSE</sequence>
<dbReference type="PANTHER" id="PTHR43229:SF3">
    <property type="entry name" value="ABC-TYPE MULTIDRUG TRANSPORT SYSTEM, PERMEASE COMPONENT"/>
    <property type="match status" value="1"/>
</dbReference>
<dbReference type="PANTHER" id="PTHR43229">
    <property type="entry name" value="NODULATION PROTEIN J"/>
    <property type="match status" value="1"/>
</dbReference>
<dbReference type="RefSeq" id="WP_204466443.1">
    <property type="nucleotide sequence ID" value="NZ_JAFBCV010000006.1"/>
</dbReference>
<keyword evidence="1" id="KW-0812">Transmembrane</keyword>
<dbReference type="Proteomes" id="UP001179280">
    <property type="component" value="Unassembled WGS sequence"/>
</dbReference>
<feature type="transmembrane region" description="Helical" evidence="1">
    <location>
        <begin position="112"/>
        <end position="136"/>
    </location>
</feature>
<keyword evidence="3" id="KW-1185">Reference proteome</keyword>
<feature type="transmembrane region" description="Helical" evidence="1">
    <location>
        <begin position="142"/>
        <end position="164"/>
    </location>
</feature>
<accession>A0ABS2SVT8</accession>
<organism evidence="2 3">
    <name type="scientific">Shouchella xiaoxiensis</name>
    <dbReference type="NCBI Taxonomy" id="766895"/>
    <lineage>
        <taxon>Bacteria</taxon>
        <taxon>Bacillati</taxon>
        <taxon>Bacillota</taxon>
        <taxon>Bacilli</taxon>
        <taxon>Bacillales</taxon>
        <taxon>Bacillaceae</taxon>
        <taxon>Shouchella</taxon>
    </lineage>
</organism>
<feature type="transmembrane region" description="Helical" evidence="1">
    <location>
        <begin position="69"/>
        <end position="88"/>
    </location>
</feature>
<proteinExistence type="predicted"/>
<feature type="transmembrane region" description="Helical" evidence="1">
    <location>
        <begin position="38"/>
        <end position="57"/>
    </location>
</feature>
<evidence type="ECO:0000313" key="2">
    <source>
        <dbReference type="EMBL" id="MBM7839126.1"/>
    </source>
</evidence>
<feature type="transmembrane region" description="Helical" evidence="1">
    <location>
        <begin position="233"/>
        <end position="252"/>
    </location>
</feature>
<gene>
    <name evidence="2" type="ORF">JOC54_002396</name>
</gene>
<reference evidence="2" key="1">
    <citation type="submission" date="2021-01" db="EMBL/GenBank/DDBJ databases">
        <title>Genomic Encyclopedia of Type Strains, Phase IV (KMG-IV): sequencing the most valuable type-strain genomes for metagenomic binning, comparative biology and taxonomic classification.</title>
        <authorList>
            <person name="Goeker M."/>
        </authorList>
    </citation>
    <scope>NUCLEOTIDE SEQUENCE</scope>
    <source>
        <strain evidence="2">DSM 21943</strain>
    </source>
</reference>
<evidence type="ECO:0000256" key="1">
    <source>
        <dbReference type="SAM" id="Phobius"/>
    </source>
</evidence>
<dbReference type="InterPro" id="IPR051784">
    <property type="entry name" value="Nod_factor_ABC_transporter"/>
</dbReference>
<comment type="caution">
    <text evidence="2">The sequence shown here is derived from an EMBL/GenBank/DDBJ whole genome shotgun (WGS) entry which is preliminary data.</text>
</comment>
<name>A0ABS2SVT8_9BACI</name>